<accession>A0A438EHC8</accession>
<dbReference type="InterPro" id="IPR025724">
    <property type="entry name" value="GAG-pre-integrase_dom"/>
</dbReference>
<sequence>MVVVEDTTRLKKIMEQERVFEFLAGLNPELDNHQVVMLGGYTAGNSKSMDPKYKEENQKIKIRFELGSKGGSNRGGKPVTRSGQAHKAATIDVFHENIPTTEQEPILLNKKHYEKLKTLLNQLDTRAEIPIAKTASCSFDQTVTPNFFSNYTILSGRPNMKVADGTFSSIIGQGIASITPLTSQNVLHVPNLSYDLLSVSKITKDLDCFVTFTPSHYVFQDQITRMIGHGERKGGLYYLNTHWKISDSIPQAFITTNNPSKVDQIWLWHKWLGHPPFFILEKMFPKLFGKAKSHDFHCEVLDGLLPSLMTALVPLGEIGGIEDKLSGIFPRNGENGGGVLPQLVNMPNVSTSNTSSSLIVQDVSAPELSDSAAPEFSDSTPTVPVVPNVPALESSNESASEHKKFQQTPNEKLIVENLPLKFQPMNLRFSSKKGNTCCQQTPPN</sequence>
<dbReference type="Pfam" id="PF13976">
    <property type="entry name" value="gag_pre-integrs"/>
    <property type="match status" value="1"/>
</dbReference>
<protein>
    <recommendedName>
        <fullName evidence="1">GAG-pre-integrase domain-containing protein</fullName>
    </recommendedName>
</protein>
<gene>
    <name evidence="2" type="ORF">CK203_105490</name>
</gene>
<feature type="domain" description="GAG-pre-integrase" evidence="1">
    <location>
        <begin position="235"/>
        <end position="299"/>
    </location>
</feature>
<evidence type="ECO:0000259" key="1">
    <source>
        <dbReference type="Pfam" id="PF13976"/>
    </source>
</evidence>
<dbReference type="AlphaFoldDB" id="A0A438EHC8"/>
<dbReference type="EMBL" id="QGNW01001288">
    <property type="protein sequence ID" value="RVW47101.1"/>
    <property type="molecule type" value="Genomic_DNA"/>
</dbReference>
<name>A0A438EHC8_VITVI</name>
<organism evidence="2 3">
    <name type="scientific">Vitis vinifera</name>
    <name type="common">Grape</name>
    <dbReference type="NCBI Taxonomy" id="29760"/>
    <lineage>
        <taxon>Eukaryota</taxon>
        <taxon>Viridiplantae</taxon>
        <taxon>Streptophyta</taxon>
        <taxon>Embryophyta</taxon>
        <taxon>Tracheophyta</taxon>
        <taxon>Spermatophyta</taxon>
        <taxon>Magnoliopsida</taxon>
        <taxon>eudicotyledons</taxon>
        <taxon>Gunneridae</taxon>
        <taxon>Pentapetalae</taxon>
        <taxon>rosids</taxon>
        <taxon>Vitales</taxon>
        <taxon>Vitaceae</taxon>
        <taxon>Viteae</taxon>
        <taxon>Vitis</taxon>
    </lineage>
</organism>
<proteinExistence type="predicted"/>
<comment type="caution">
    <text evidence="2">The sequence shown here is derived from an EMBL/GenBank/DDBJ whole genome shotgun (WGS) entry which is preliminary data.</text>
</comment>
<evidence type="ECO:0000313" key="2">
    <source>
        <dbReference type="EMBL" id="RVW47101.1"/>
    </source>
</evidence>
<evidence type="ECO:0000313" key="3">
    <source>
        <dbReference type="Proteomes" id="UP000288805"/>
    </source>
</evidence>
<reference evidence="2 3" key="1">
    <citation type="journal article" date="2018" name="PLoS Genet.">
        <title>Population sequencing reveals clonal diversity and ancestral inbreeding in the grapevine cultivar Chardonnay.</title>
        <authorList>
            <person name="Roach M.J."/>
            <person name="Johnson D.L."/>
            <person name="Bohlmann J."/>
            <person name="van Vuuren H.J."/>
            <person name="Jones S.J."/>
            <person name="Pretorius I.S."/>
            <person name="Schmidt S.A."/>
            <person name="Borneman A.R."/>
        </authorList>
    </citation>
    <scope>NUCLEOTIDE SEQUENCE [LARGE SCALE GENOMIC DNA]</scope>
    <source>
        <strain evidence="3">cv. Chardonnay</strain>
        <tissue evidence="2">Leaf</tissue>
    </source>
</reference>
<dbReference type="Proteomes" id="UP000288805">
    <property type="component" value="Unassembled WGS sequence"/>
</dbReference>